<gene>
    <name evidence="1" type="ORF">S03H2_53546</name>
</gene>
<protein>
    <submittedName>
        <fullName evidence="1">Uncharacterized protein</fullName>
    </submittedName>
</protein>
<evidence type="ECO:0000313" key="1">
    <source>
        <dbReference type="EMBL" id="GAH61884.1"/>
    </source>
</evidence>
<name>X1I6Y8_9ZZZZ</name>
<proteinExistence type="predicted"/>
<dbReference type="Gene3D" id="1.10.287.1080">
    <property type="entry name" value="MazG-like"/>
    <property type="match status" value="1"/>
</dbReference>
<accession>X1I6Y8</accession>
<feature type="non-terminal residue" evidence="1">
    <location>
        <position position="1"/>
    </location>
</feature>
<dbReference type="AlphaFoldDB" id="X1I6Y8"/>
<dbReference type="EMBL" id="BARU01034087">
    <property type="protein sequence ID" value="GAH61884.1"/>
    <property type="molecule type" value="Genomic_DNA"/>
</dbReference>
<organism evidence="1">
    <name type="scientific">marine sediment metagenome</name>
    <dbReference type="NCBI Taxonomy" id="412755"/>
    <lineage>
        <taxon>unclassified sequences</taxon>
        <taxon>metagenomes</taxon>
        <taxon>ecological metagenomes</taxon>
    </lineage>
</organism>
<dbReference type="SUPFAM" id="SSF101386">
    <property type="entry name" value="all-alpha NTP pyrophosphatases"/>
    <property type="match status" value="1"/>
</dbReference>
<reference evidence="1" key="1">
    <citation type="journal article" date="2014" name="Front. Microbiol.">
        <title>High frequency of phylogenetically diverse reductive dehalogenase-homologous genes in deep subseafloor sedimentary metagenomes.</title>
        <authorList>
            <person name="Kawai M."/>
            <person name="Futagami T."/>
            <person name="Toyoda A."/>
            <person name="Takaki Y."/>
            <person name="Nishi S."/>
            <person name="Hori S."/>
            <person name="Arai W."/>
            <person name="Tsubouchi T."/>
            <person name="Morono Y."/>
            <person name="Uchiyama I."/>
            <person name="Ito T."/>
            <person name="Fujiyama A."/>
            <person name="Inagaki F."/>
            <person name="Takami H."/>
        </authorList>
    </citation>
    <scope>NUCLEOTIDE SEQUENCE</scope>
    <source>
        <strain evidence="1">Expedition CK06-06</strain>
    </source>
</reference>
<comment type="caution">
    <text evidence="1">The sequence shown here is derived from an EMBL/GenBank/DDBJ whole genome shotgun (WGS) entry which is preliminary data.</text>
</comment>
<sequence length="80" mass="9251">AEAYRNNDRILFEEEIADTFIRLLDIVGTLNIDIEAQIQRKMDINFVRPKQHGKVMGDVVARKLIKENPKEAACRDEAPR</sequence>